<protein>
    <submittedName>
        <fullName evidence="2">DUF1376 domain-containing protein</fullName>
    </submittedName>
</protein>
<dbReference type="AlphaFoldDB" id="A0A506TZ56"/>
<feature type="region of interest" description="Disordered" evidence="1">
    <location>
        <begin position="218"/>
        <end position="243"/>
    </location>
</feature>
<organism evidence="2 3">
    <name type="scientific">Pararhizobium mangrovi</name>
    <dbReference type="NCBI Taxonomy" id="2590452"/>
    <lineage>
        <taxon>Bacteria</taxon>
        <taxon>Pseudomonadati</taxon>
        <taxon>Pseudomonadota</taxon>
        <taxon>Alphaproteobacteria</taxon>
        <taxon>Hyphomicrobiales</taxon>
        <taxon>Rhizobiaceae</taxon>
        <taxon>Rhizobium/Agrobacterium group</taxon>
        <taxon>Pararhizobium</taxon>
    </lineage>
</organism>
<evidence type="ECO:0000313" key="3">
    <source>
        <dbReference type="Proteomes" id="UP000320314"/>
    </source>
</evidence>
<dbReference type="OrthoDB" id="7864318at2"/>
<proteinExistence type="predicted"/>
<dbReference type="EMBL" id="VHLH01000039">
    <property type="protein sequence ID" value="TPW26014.1"/>
    <property type="molecule type" value="Genomic_DNA"/>
</dbReference>
<feature type="region of interest" description="Disordered" evidence="1">
    <location>
        <begin position="87"/>
        <end position="162"/>
    </location>
</feature>
<reference evidence="2 3" key="1">
    <citation type="submission" date="2019-06" db="EMBL/GenBank/DDBJ databases">
        <authorList>
            <person name="Li M."/>
        </authorList>
    </citation>
    <scope>NUCLEOTIDE SEQUENCE [LARGE SCALE GENOMIC DNA]</scope>
    <source>
        <strain evidence="2 3">BGMRC6574</strain>
    </source>
</reference>
<feature type="compositionally biased region" description="Basic and acidic residues" evidence="1">
    <location>
        <begin position="218"/>
        <end position="236"/>
    </location>
</feature>
<sequence length="243" mass="27717">MSDWYKMNPVDWNEGTNTLSLEQEAAYLRICNAIYIAGGAIANNPFVVAGLLRCNDRKAKRLVSELVEAEKITIEDGSISNRRALDEVSARSRLSAERESAGRRGGIESGNARRKSLKTNEPDEAIASSKSEQSREEKKRGEVKEEPNGSSKKRGSRLPDDWHPDMAVAIREGLEHSDALREADKFRDHWVGQPGQRGVKADWQATWRNWVRKAVDYRRSRMPDERRREERKRQDEDAWAGVL</sequence>
<feature type="compositionally biased region" description="Basic and acidic residues" evidence="1">
    <location>
        <begin position="87"/>
        <end position="106"/>
    </location>
</feature>
<comment type="caution">
    <text evidence="2">The sequence shown here is derived from an EMBL/GenBank/DDBJ whole genome shotgun (WGS) entry which is preliminary data.</text>
</comment>
<gene>
    <name evidence="2" type="ORF">FJU11_16495</name>
</gene>
<dbReference type="RefSeq" id="WP_141168182.1">
    <property type="nucleotide sequence ID" value="NZ_VHLH01000039.1"/>
</dbReference>
<dbReference type="Pfam" id="PF07120">
    <property type="entry name" value="DUF1376"/>
    <property type="match status" value="1"/>
</dbReference>
<evidence type="ECO:0000256" key="1">
    <source>
        <dbReference type="SAM" id="MobiDB-lite"/>
    </source>
</evidence>
<keyword evidence="3" id="KW-1185">Reference proteome</keyword>
<feature type="compositionally biased region" description="Basic and acidic residues" evidence="1">
    <location>
        <begin position="132"/>
        <end position="147"/>
    </location>
</feature>
<dbReference type="Proteomes" id="UP000320314">
    <property type="component" value="Unassembled WGS sequence"/>
</dbReference>
<dbReference type="InterPro" id="IPR010781">
    <property type="entry name" value="DUF1376"/>
</dbReference>
<accession>A0A506TZ56</accession>
<evidence type="ECO:0000313" key="2">
    <source>
        <dbReference type="EMBL" id="TPW26014.1"/>
    </source>
</evidence>
<name>A0A506TZ56_9HYPH</name>